<keyword evidence="3" id="KW-1185">Reference proteome</keyword>
<organism evidence="2 3">
    <name type="scientific">Epilithonimonas xixisoli</name>
    <dbReference type="NCBI Taxonomy" id="1476462"/>
    <lineage>
        <taxon>Bacteria</taxon>
        <taxon>Pseudomonadati</taxon>
        <taxon>Bacteroidota</taxon>
        <taxon>Flavobacteriia</taxon>
        <taxon>Flavobacteriales</taxon>
        <taxon>Weeksellaceae</taxon>
        <taxon>Chryseobacterium group</taxon>
        <taxon>Epilithonimonas</taxon>
    </lineage>
</organism>
<dbReference type="AlphaFoldDB" id="A0A4R8I4A0"/>
<evidence type="ECO:0000256" key="1">
    <source>
        <dbReference type="SAM" id="MobiDB-lite"/>
    </source>
</evidence>
<evidence type="ECO:0000313" key="3">
    <source>
        <dbReference type="Proteomes" id="UP000295313"/>
    </source>
</evidence>
<reference evidence="2 3" key="1">
    <citation type="submission" date="2019-03" db="EMBL/GenBank/DDBJ databases">
        <title>Genomic Encyclopedia of Type Strains, Phase III (KMG-III): the genomes of soil and plant-associated and newly described type strains.</title>
        <authorList>
            <person name="Whitman W."/>
        </authorList>
    </citation>
    <scope>NUCLEOTIDE SEQUENCE [LARGE SCALE GENOMIC DNA]</scope>
    <source>
        <strain evidence="2 3">CGMCC 1.12802</strain>
    </source>
</reference>
<dbReference type="PROSITE" id="PS51257">
    <property type="entry name" value="PROKAR_LIPOPROTEIN"/>
    <property type="match status" value="1"/>
</dbReference>
<name>A0A4R8I4A0_9FLAO</name>
<feature type="region of interest" description="Disordered" evidence="1">
    <location>
        <begin position="21"/>
        <end position="52"/>
    </location>
</feature>
<gene>
    <name evidence="2" type="ORF">B0I22_3204</name>
</gene>
<dbReference type="OrthoDB" id="710937at2"/>
<proteinExistence type="predicted"/>
<accession>A0A4R8I4A0</accession>
<dbReference type="RefSeq" id="WP_133946207.1">
    <property type="nucleotide sequence ID" value="NZ_SOEO01000003.1"/>
</dbReference>
<dbReference type="EMBL" id="SOEO01000003">
    <property type="protein sequence ID" value="TDX83138.1"/>
    <property type="molecule type" value="Genomic_DNA"/>
</dbReference>
<evidence type="ECO:0000313" key="2">
    <source>
        <dbReference type="EMBL" id="TDX83138.1"/>
    </source>
</evidence>
<dbReference type="Proteomes" id="UP000295313">
    <property type="component" value="Unassembled WGS sequence"/>
</dbReference>
<comment type="caution">
    <text evidence="2">The sequence shown here is derived from an EMBL/GenBank/DDBJ whole genome shotgun (WGS) entry which is preliminary data.</text>
</comment>
<sequence length="132" mass="14474">MKKIIFTLGALAALSLTSCKKEEPKTTETTPVANSTEAAEKVEDVVSSSDVPKFSDPEITKFAEEYNTYVKDMMAASKAQDAAKIQELSAKAQEWATKSQTAMAKMTAEDQKLWSDYYTKLAQDMTNAAMGK</sequence>
<protein>
    <submittedName>
        <fullName evidence="2">Uncharacterized protein</fullName>
    </submittedName>
</protein>